<name>L9L068_TUPCH</name>
<sequence>MRGSSVTRKRVLASSRDSRVASTPPLSRSAGPRVKRIKTAPSGVRSRPLGNSRGTGGRVKLFHPGHKLQDSPTLQNGLSRCAPAAQQGGGSDKQSGKERDPTSRRPRRHRSPTWARHLLRRGPQGEAEAQSAYGWGCVSRVSVRNAERPSRPERRPARPLKCDTDERARPPLSSESWESPVAELERSGSPGNVLPPLHPAPLGTTATRSRLRARTYSPYVFPLVPTDCQSESPCLASGRSRCAGDAQADHGRV</sequence>
<protein>
    <submittedName>
        <fullName evidence="2">Uncharacterized protein</fullName>
    </submittedName>
</protein>
<evidence type="ECO:0000313" key="2">
    <source>
        <dbReference type="EMBL" id="ELW66792.1"/>
    </source>
</evidence>
<reference evidence="3" key="2">
    <citation type="journal article" date="2013" name="Nat. Commun.">
        <title>Genome of the Chinese tree shrew.</title>
        <authorList>
            <person name="Fan Y."/>
            <person name="Huang Z.Y."/>
            <person name="Cao C.C."/>
            <person name="Chen C.S."/>
            <person name="Chen Y.X."/>
            <person name="Fan D.D."/>
            <person name="He J."/>
            <person name="Hou H.L."/>
            <person name="Hu L."/>
            <person name="Hu X.T."/>
            <person name="Jiang X.T."/>
            <person name="Lai R."/>
            <person name="Lang Y.S."/>
            <person name="Liang B."/>
            <person name="Liao S.G."/>
            <person name="Mu D."/>
            <person name="Ma Y.Y."/>
            <person name="Niu Y.Y."/>
            <person name="Sun X.Q."/>
            <person name="Xia J.Q."/>
            <person name="Xiao J."/>
            <person name="Xiong Z.Q."/>
            <person name="Xu L."/>
            <person name="Yang L."/>
            <person name="Zhang Y."/>
            <person name="Zhao W."/>
            <person name="Zhao X.D."/>
            <person name="Zheng Y.T."/>
            <person name="Zhou J.M."/>
            <person name="Zhu Y.B."/>
            <person name="Zhang G.J."/>
            <person name="Wang J."/>
            <person name="Yao Y.G."/>
        </authorList>
    </citation>
    <scope>NUCLEOTIDE SEQUENCE [LARGE SCALE GENOMIC DNA]</scope>
</reference>
<dbReference type="AlphaFoldDB" id="L9L068"/>
<feature type="region of interest" description="Disordered" evidence="1">
    <location>
        <begin position="231"/>
        <end position="253"/>
    </location>
</feature>
<accession>L9L068</accession>
<feature type="compositionally biased region" description="Basic and acidic residues" evidence="1">
    <location>
        <begin position="94"/>
        <end position="103"/>
    </location>
</feature>
<dbReference type="InParanoid" id="L9L068"/>
<reference evidence="3" key="1">
    <citation type="submission" date="2012-07" db="EMBL/GenBank/DDBJ databases">
        <title>Genome of the Chinese tree shrew, a rising model animal genetically related to primates.</title>
        <authorList>
            <person name="Zhang G."/>
            <person name="Fan Y."/>
            <person name="Yao Y."/>
            <person name="Huang Z."/>
        </authorList>
    </citation>
    <scope>NUCLEOTIDE SEQUENCE [LARGE SCALE GENOMIC DNA]</scope>
</reference>
<proteinExistence type="predicted"/>
<dbReference type="EMBL" id="KB320637">
    <property type="protein sequence ID" value="ELW66792.1"/>
    <property type="molecule type" value="Genomic_DNA"/>
</dbReference>
<keyword evidence="3" id="KW-1185">Reference proteome</keyword>
<evidence type="ECO:0000313" key="3">
    <source>
        <dbReference type="Proteomes" id="UP000011518"/>
    </source>
</evidence>
<gene>
    <name evidence="2" type="ORF">TREES_T100000398</name>
</gene>
<feature type="compositionally biased region" description="Basic and acidic residues" evidence="1">
    <location>
        <begin position="145"/>
        <end position="169"/>
    </location>
</feature>
<organism evidence="2 3">
    <name type="scientific">Tupaia chinensis</name>
    <name type="common">Chinese tree shrew</name>
    <name type="synonym">Tupaia belangeri chinensis</name>
    <dbReference type="NCBI Taxonomy" id="246437"/>
    <lineage>
        <taxon>Eukaryota</taxon>
        <taxon>Metazoa</taxon>
        <taxon>Chordata</taxon>
        <taxon>Craniata</taxon>
        <taxon>Vertebrata</taxon>
        <taxon>Euteleostomi</taxon>
        <taxon>Mammalia</taxon>
        <taxon>Eutheria</taxon>
        <taxon>Euarchontoglires</taxon>
        <taxon>Scandentia</taxon>
        <taxon>Tupaiidae</taxon>
        <taxon>Tupaia</taxon>
    </lineage>
</organism>
<dbReference type="Proteomes" id="UP000011518">
    <property type="component" value="Unassembled WGS sequence"/>
</dbReference>
<feature type="region of interest" description="Disordered" evidence="1">
    <location>
        <begin position="1"/>
        <end position="130"/>
    </location>
</feature>
<feature type="region of interest" description="Disordered" evidence="1">
    <location>
        <begin position="143"/>
        <end position="199"/>
    </location>
</feature>
<evidence type="ECO:0000256" key="1">
    <source>
        <dbReference type="SAM" id="MobiDB-lite"/>
    </source>
</evidence>